<evidence type="ECO:0000313" key="3">
    <source>
        <dbReference type="Proteomes" id="UP001054945"/>
    </source>
</evidence>
<comment type="caution">
    <text evidence="2">The sequence shown here is derived from an EMBL/GenBank/DDBJ whole genome shotgun (WGS) entry which is preliminary data.</text>
</comment>
<evidence type="ECO:0000256" key="1">
    <source>
        <dbReference type="SAM" id="MobiDB-lite"/>
    </source>
</evidence>
<evidence type="ECO:0000313" key="2">
    <source>
        <dbReference type="EMBL" id="GIZ02046.1"/>
    </source>
</evidence>
<protein>
    <submittedName>
        <fullName evidence="2">Anion exchange protein</fullName>
    </submittedName>
</protein>
<dbReference type="Proteomes" id="UP001054945">
    <property type="component" value="Unassembled WGS sequence"/>
</dbReference>
<gene>
    <name evidence="2" type="ORF">CEXT_205641</name>
</gene>
<organism evidence="2 3">
    <name type="scientific">Caerostris extrusa</name>
    <name type="common">Bark spider</name>
    <name type="synonym">Caerostris bankana</name>
    <dbReference type="NCBI Taxonomy" id="172846"/>
    <lineage>
        <taxon>Eukaryota</taxon>
        <taxon>Metazoa</taxon>
        <taxon>Ecdysozoa</taxon>
        <taxon>Arthropoda</taxon>
        <taxon>Chelicerata</taxon>
        <taxon>Arachnida</taxon>
        <taxon>Araneae</taxon>
        <taxon>Araneomorphae</taxon>
        <taxon>Entelegynae</taxon>
        <taxon>Araneoidea</taxon>
        <taxon>Araneidae</taxon>
        <taxon>Caerostris</taxon>
    </lineage>
</organism>
<feature type="region of interest" description="Disordered" evidence="1">
    <location>
        <begin position="66"/>
        <end position="105"/>
    </location>
</feature>
<reference evidence="2 3" key="1">
    <citation type="submission" date="2021-06" db="EMBL/GenBank/DDBJ databases">
        <title>Caerostris extrusa draft genome.</title>
        <authorList>
            <person name="Kono N."/>
            <person name="Arakawa K."/>
        </authorList>
    </citation>
    <scope>NUCLEOTIDE SEQUENCE [LARGE SCALE GENOMIC DNA]</scope>
</reference>
<sequence length="105" mass="11204">MPNASSGNVAITLANGNILKVPVEKFNNDEPDQSAINISEQLAQSGIWQSIDQQAQNTPTIVEPKVTVSKKKKGIDAPTPTPSIVTSAHSSPKHMRKGDQNETSV</sequence>
<dbReference type="EMBL" id="BPLR01001388">
    <property type="protein sequence ID" value="GIZ02046.1"/>
    <property type="molecule type" value="Genomic_DNA"/>
</dbReference>
<dbReference type="AlphaFoldDB" id="A0AAV4Y806"/>
<proteinExistence type="predicted"/>
<accession>A0AAV4Y806</accession>
<keyword evidence="3" id="KW-1185">Reference proteome</keyword>
<name>A0AAV4Y806_CAEEX</name>